<comment type="caution">
    <text evidence="4">The sequence shown here is derived from an EMBL/GenBank/DDBJ whole genome shotgun (WGS) entry which is preliminary data.</text>
</comment>
<feature type="compositionally biased region" description="Polar residues" evidence="1">
    <location>
        <begin position="783"/>
        <end position="806"/>
    </location>
</feature>
<name>A0ABV1HMB0_9FIRM</name>
<dbReference type="EMBL" id="JBBMFJ010000019">
    <property type="protein sequence ID" value="MEQ2563445.1"/>
    <property type="molecule type" value="Genomic_DNA"/>
</dbReference>
<organism evidence="4 5">
    <name type="scientific">Ventrimonas faecis</name>
    <dbReference type="NCBI Taxonomy" id="3133170"/>
    <lineage>
        <taxon>Bacteria</taxon>
        <taxon>Bacillati</taxon>
        <taxon>Bacillota</taxon>
        <taxon>Clostridia</taxon>
        <taxon>Lachnospirales</taxon>
        <taxon>Lachnospiraceae</taxon>
        <taxon>Ventrimonas</taxon>
    </lineage>
</organism>
<evidence type="ECO:0000313" key="4">
    <source>
        <dbReference type="EMBL" id="MEQ2563445.1"/>
    </source>
</evidence>
<evidence type="ECO:0000256" key="1">
    <source>
        <dbReference type="SAM" id="MobiDB-lite"/>
    </source>
</evidence>
<evidence type="ECO:0000313" key="5">
    <source>
        <dbReference type="Proteomes" id="UP001437460"/>
    </source>
</evidence>
<evidence type="ECO:0000256" key="3">
    <source>
        <dbReference type="SAM" id="SignalP"/>
    </source>
</evidence>
<evidence type="ECO:0000256" key="2">
    <source>
        <dbReference type="SAM" id="Phobius"/>
    </source>
</evidence>
<feature type="compositionally biased region" description="Basic and acidic residues" evidence="1">
    <location>
        <begin position="561"/>
        <end position="593"/>
    </location>
</feature>
<keyword evidence="5" id="KW-1185">Reference proteome</keyword>
<gene>
    <name evidence="4" type="ORF">WMO41_09795</name>
</gene>
<feature type="transmembrane region" description="Helical" evidence="2">
    <location>
        <begin position="344"/>
        <end position="362"/>
    </location>
</feature>
<keyword evidence="3" id="KW-0732">Signal</keyword>
<proteinExistence type="predicted"/>
<keyword evidence="2" id="KW-0812">Transmembrane</keyword>
<protein>
    <submittedName>
        <fullName evidence="4">Uncharacterized protein</fullName>
    </submittedName>
</protein>
<dbReference type="Proteomes" id="UP001437460">
    <property type="component" value="Unassembled WGS sequence"/>
</dbReference>
<feature type="signal peptide" evidence="3">
    <location>
        <begin position="1"/>
        <end position="35"/>
    </location>
</feature>
<keyword evidence="2" id="KW-0472">Membrane</keyword>
<keyword evidence="2" id="KW-1133">Transmembrane helix</keyword>
<feature type="transmembrane region" description="Helical" evidence="2">
    <location>
        <begin position="312"/>
        <end position="338"/>
    </location>
</feature>
<feature type="chain" id="PRO_5045099448" evidence="3">
    <location>
        <begin position="36"/>
        <end position="959"/>
    </location>
</feature>
<feature type="transmembrane region" description="Helical" evidence="2">
    <location>
        <begin position="139"/>
        <end position="158"/>
    </location>
</feature>
<reference evidence="4 5" key="1">
    <citation type="submission" date="2024-03" db="EMBL/GenBank/DDBJ databases">
        <title>Human intestinal bacterial collection.</title>
        <authorList>
            <person name="Pauvert C."/>
            <person name="Hitch T.C.A."/>
            <person name="Clavel T."/>
        </authorList>
    </citation>
    <scope>NUCLEOTIDE SEQUENCE [LARGE SCALE GENOMIC DNA]</scope>
    <source>
        <strain evidence="4 5">CLA-AP-H27</strain>
    </source>
</reference>
<dbReference type="RefSeq" id="WP_349229586.1">
    <property type="nucleotide sequence ID" value="NZ_JBBMFJ010000019.1"/>
</dbReference>
<accession>A0ABV1HMB0</accession>
<feature type="region of interest" description="Disordered" evidence="1">
    <location>
        <begin position="535"/>
        <end position="593"/>
    </location>
</feature>
<sequence>MKQMKHVQIINRKTIRLLLLIFVLTLCMVPVSSYADGPWTDRADQSIYDSAGDAPDSSTPDMLDGGIFAELLGEFCIGIGDGLNFLLTSFGCDLNAIIFGRVGGASVRTGDVALFSFDMGTGNIYGLVGMAMYGYLRNLVFTLMVPVFLYYLVGFLYSNGNPRVKERLLGMTKLFVASSIGFILFPQLLGIALYLRDAMLHAIMTGSQSLILKVADSVGSGVNMGDNSYAFFFGSGGDYNLISQFRAMAKPNGKVVFINSMLYVGAVVYQAYLAVCYISAAVCMVVLVLLFPFAALFEMIERGTISNWVRQVLGILLNPVIDSCLLLIPMFFMIIGTAQESKGYALIALIICGCIIPARGVIRGFLHIGNGMGMELAGFGTIMGATSLMRSIGSGIGAAAGALAHASSDAKSDKRNADMTDDLADVQKKKDLEDVNKGEELQSEMEDIIGNNPDLNADDAETSFAFGYQPTPKEDIHEKSPHAQAAATAQNIASGIDALGRKKDSLNEDIRSNDSKIASIGEEIAMDNEQIASMKAEKQAIQAEQNEQKKRGDTPSAEGYARIRELDQGIGEAEHSRSVRMEEQSRLRGENARTKEEIGRIDALSARARSTIASSRGGSGGSVGGMGSGISEEEQEILDQYATIDNFEAPQFKNISLERKAALYRERAAKTRVRGATTAAGTMAGMTFGATAGMAMTAFSFPAAKMQMTAIGGALGANAGGVLGEVLAEPVYEGGVELVKKGGPLLQKGATILKDKAEAYRNNPEGLNVYEEKPQKMLEVNVHSSSKPTVMTVSRSQDNSQSSVETVSVPESKEQSSYQSEPEAVGEDAGARQGPQVTFTETVSDEEAAIMQQFYEAEIQKPEFRRTMHHAYTDSAVSARQVYSGLKNSMVNATKEERAVANEQIIETAFMQYTNTILDSLDAPEHVDQITYQQAVEDRLREDERGRMEKYLRSKHLLF</sequence>
<feature type="transmembrane region" description="Helical" evidence="2">
    <location>
        <begin position="278"/>
        <end position="300"/>
    </location>
</feature>
<feature type="transmembrane region" description="Helical" evidence="2">
    <location>
        <begin position="112"/>
        <end position="132"/>
    </location>
</feature>
<feature type="region of interest" description="Disordered" evidence="1">
    <location>
        <begin position="783"/>
        <end position="833"/>
    </location>
</feature>
<feature type="transmembrane region" description="Helical" evidence="2">
    <location>
        <begin position="174"/>
        <end position="195"/>
    </location>
</feature>